<proteinExistence type="predicted"/>
<reference evidence="1 2" key="1">
    <citation type="journal article" date="2022" name="Int. J. Syst. Evol. Microbiol.">
        <title>Miniphocaeibacter halophilus sp. nov., an ammonium-tolerant acetate-producing bacterium isolated from a biogas system.</title>
        <authorList>
            <person name="Schnurer A."/>
            <person name="Singh A."/>
            <person name="Bi S."/>
            <person name="Qiao W."/>
            <person name="Westerholm M."/>
        </authorList>
    </citation>
    <scope>NUCLEOTIDE SEQUENCE [LARGE SCALE GENOMIC DNA]</scope>
    <source>
        <strain evidence="1 2">AMB_01</strain>
    </source>
</reference>
<evidence type="ECO:0000313" key="1">
    <source>
        <dbReference type="EMBL" id="QQK08922.1"/>
    </source>
</evidence>
<dbReference type="EMBL" id="CP066744">
    <property type="protein sequence ID" value="QQK08922.1"/>
    <property type="molecule type" value="Genomic_DNA"/>
</dbReference>
<dbReference type="Proteomes" id="UP000595814">
    <property type="component" value="Chromosome"/>
</dbReference>
<organism evidence="1 2">
    <name type="scientific">Miniphocaeibacter halophilus</name>
    <dbReference type="NCBI Taxonomy" id="2931922"/>
    <lineage>
        <taxon>Bacteria</taxon>
        <taxon>Bacillati</taxon>
        <taxon>Bacillota</taxon>
        <taxon>Tissierellia</taxon>
        <taxon>Tissierellales</taxon>
        <taxon>Peptoniphilaceae</taxon>
        <taxon>Miniphocaeibacter</taxon>
    </lineage>
</organism>
<keyword evidence="2" id="KW-1185">Reference proteome</keyword>
<evidence type="ECO:0000313" key="2">
    <source>
        <dbReference type="Proteomes" id="UP000595814"/>
    </source>
</evidence>
<name>A0AC61MTI2_9FIRM</name>
<protein>
    <submittedName>
        <fullName evidence="1">Iron-containing alcohol dehydrogenase family protein</fullName>
    </submittedName>
</protein>
<accession>A0AC61MTI2</accession>
<sequence length="362" mass="40716">MKDTNLFLSNCSIGENIYDSILDIVSMYTSIINKSIIVIGGKTAISIFKERIPQNLNSYIIDFIIYGEDSTYQNINHLTSNELIKNSSIIFGVGGGRAIDTAKVVADKLSKPFFSFPTLASNCAGSTSLSVIYENSGVFKEYYNLKTCPLHVFINTKIIAESPYQLFWAGIGDALSKEYEVEFASRNKVLNNKALLGVTLSSSISKPLFEYGKSALDDCMNNKVSYELEQVVFDIIMTTGYVSNLTIDNDFYYNSSLAHAFYYGVTIIPEASKHLHGEIVALGVLYLLAYDKKSKIFYKTLDFYKKLKLPILLEDIDVKYSNLEKIVQKASTVLEWSCSPFNISQEKFIKTILEVESFIKDR</sequence>
<gene>
    <name evidence="1" type="ORF">JFY71_05130</name>
</gene>